<dbReference type="VEuPathDB" id="TriTrypDB:LdBPK_292090.1"/>
<dbReference type="VEuPathDB" id="TriTrypDB:LdCL_290026800"/>
<dbReference type="EMBL" id="RHLD01000010">
    <property type="protein sequence ID" value="TPP50702.1"/>
    <property type="molecule type" value="Genomic_DNA"/>
</dbReference>
<evidence type="ECO:0000256" key="10">
    <source>
        <dbReference type="ARBA" id="ARBA00051302"/>
    </source>
</evidence>
<feature type="region of interest" description="Disordered" evidence="12">
    <location>
        <begin position="707"/>
        <end position="745"/>
    </location>
</feature>
<comment type="caution">
    <text evidence="14">The sequence shown here is derived from an EMBL/GenBank/DDBJ whole genome shotgun (WGS) entry which is preliminary data.</text>
</comment>
<evidence type="ECO:0000256" key="3">
    <source>
        <dbReference type="ARBA" id="ARBA00011738"/>
    </source>
</evidence>
<evidence type="ECO:0000256" key="7">
    <source>
        <dbReference type="ARBA" id="ARBA00023004"/>
    </source>
</evidence>
<evidence type="ECO:0000256" key="2">
    <source>
        <dbReference type="ARBA" id="ARBA00008876"/>
    </source>
</evidence>
<dbReference type="GO" id="GO:0046872">
    <property type="term" value="F:metal ion binding"/>
    <property type="evidence" value="ECO:0007669"/>
    <property type="project" value="UniProtKB-KW"/>
</dbReference>
<keyword evidence="6" id="KW-0479">Metal-binding</keyword>
<dbReference type="PANTHER" id="PTHR30389:SF16">
    <property type="entry name" value="FUMARATE HYDRATASE 2"/>
    <property type="match status" value="1"/>
</dbReference>
<gene>
    <name evidence="14" type="ORF">CGC20_25075</name>
</gene>
<evidence type="ECO:0000313" key="15">
    <source>
        <dbReference type="Proteomes" id="UP000318821"/>
    </source>
</evidence>
<dbReference type="GO" id="GO:0051539">
    <property type="term" value="F:4 iron, 4 sulfur cluster binding"/>
    <property type="evidence" value="ECO:0007669"/>
    <property type="project" value="UniProtKB-KW"/>
</dbReference>
<keyword evidence="5" id="KW-0004">4Fe-4S</keyword>
<dbReference type="Gene3D" id="3.40.50.10190">
    <property type="entry name" value="BRCT domain"/>
    <property type="match status" value="1"/>
</dbReference>
<feature type="region of interest" description="Disordered" evidence="12">
    <location>
        <begin position="2124"/>
        <end position="2143"/>
    </location>
</feature>
<dbReference type="Pfam" id="PF05683">
    <property type="entry name" value="Fumerase_C"/>
    <property type="match status" value="1"/>
</dbReference>
<dbReference type="VEuPathDB" id="TriTrypDB:LdCL_290026900"/>
<feature type="coiled-coil region" evidence="11">
    <location>
        <begin position="1763"/>
        <end position="1813"/>
    </location>
</feature>
<keyword evidence="9" id="KW-0456">Lyase</keyword>
<dbReference type="NCBIfam" id="TIGR00723">
    <property type="entry name" value="ttdB_fumA_fumB"/>
    <property type="match status" value="1"/>
</dbReference>
<dbReference type="GO" id="GO:0006108">
    <property type="term" value="P:malate metabolic process"/>
    <property type="evidence" value="ECO:0007669"/>
    <property type="project" value="UniProtKB-ARBA"/>
</dbReference>
<dbReference type="VEuPathDB" id="TriTrypDB:LDHU3_29.2970"/>
<dbReference type="GO" id="GO:0004333">
    <property type="term" value="F:fumarate hydratase activity"/>
    <property type="evidence" value="ECO:0007669"/>
    <property type="project" value="UniProtKB-EC"/>
</dbReference>
<proteinExistence type="inferred from homology"/>
<dbReference type="PROSITE" id="PS50172">
    <property type="entry name" value="BRCT"/>
    <property type="match status" value="1"/>
</dbReference>
<evidence type="ECO:0000256" key="4">
    <source>
        <dbReference type="ARBA" id="ARBA00012921"/>
    </source>
</evidence>
<feature type="region of interest" description="Disordered" evidence="12">
    <location>
        <begin position="1414"/>
        <end position="1434"/>
    </location>
</feature>
<feature type="region of interest" description="Disordered" evidence="12">
    <location>
        <begin position="1170"/>
        <end position="1193"/>
    </location>
</feature>
<evidence type="ECO:0000256" key="5">
    <source>
        <dbReference type="ARBA" id="ARBA00022485"/>
    </source>
</evidence>
<feature type="region of interest" description="Disordered" evidence="12">
    <location>
        <begin position="381"/>
        <end position="416"/>
    </location>
</feature>
<dbReference type="VEuPathDB" id="TriTrypDB:LDHU3_29.2980"/>
<sequence length="2944" mass="322273">MHASPRSARRGRSPTGVVAATEGATQLHTARLLGRSNELLHASRAFSAWAAAIRQRRLQTHLKRCSTMLKHNSLRQEYTRCFMRWLAFTQMRTSENVRSAIRVRQDVPLRSKADFLALARRYFAKWRAHVRERKQRTVTNVELLEALNKERLRSRTLLRWWRFHNMQTRKHRATEIAELEDANLKLQQELQKAVRETKGLRDQLHAALQQQSGLQNDLEVSRGDIGASEQQRQREVNELREAMQQAVRLLEGPSSLRLRSLRKWSIVAANPCSPSGASKPPPARPPSSETLLKSARQSKDTAEALLRAVGDTLVSLSLIAKMPTPPASFEECAAHLHERLSEEMEATTIKAQRDELASAAQTVRSTLAAASSLLQVVSPADSDWESSCGPSLTTSRVGDGPSKPGPQSALRSTGGGRCSGAAVVTFARSSSAAPVVRKAAPPSIRPPASPADATFIDYQKLPRLLVEDAKALAGAIQAMHQDGKRSADEVANLQGAALRALDAFGGRGATNTNFMAKPQESVEERASRSANIADSLRALCENMDAVLVLTSLWSGKGASEKVSVALERLWHRTRDLEAAHADDLQHIAQYAAVVHTSVAILRPPPATPPSTMSQRTAALLARRQHRAPQDDAVATPEQVEVARRSAGQLAAKGDRKPTELIDLCLQAQQRAAAAQSSAPTNEFDGLTKSAQEIIEVAIGKSRCGEKGVRFSAARRSRPDRSTVAPETSNSEAGGAEASRSGSIHPSTAEAVARALTAAAAVAAETLRSSEGVADNSLVDAIVRARAQVRQLQEQLKALAVSELQNEEAKKRLQAELKETATRTKASERALKKHVDDLGKGRSVAEKDLQRQLRELQREAAQSAQDCRDLKKERNELEEDTKAKDMALKSQTEATRRLCEEVKSLRRQLAEAASENSLSDERREVLRRHVDDLQRQRADYEAAVAELEAQLRSAHDAIETAAVAHHELARQLSTVEEANRRNNAIGVFLRDVLRDCLTRLHHLTHNASAAAARERSLQRSLTLQQVPDRPPPTLTRGSDPSEYLEYLLQLDSNDAMGKLLVQQHLRENMAVQRLRELSVDGGAAGAPRAESAATSVGHSVRFDGADPSTWEVVAELHDRLVLLYDLIARVNDSAVEQRARIDRLTVVKDQPTAGVLEALVELKPWSSAAAAAAPEEHQLAPSSSEDGAESSPLDRALRASCAEVAQALEEMEKMAALTRPLVEMRSSGSPLCRAKVKGPLDMASTDAAATKRLLSLVADVQDMANCLQHLSESVVHGIVALGGTPDEGEINVLNSMERRDSASLPMAAAATKGTAFKRHTQAGAQAGCVDSRMLATRLEAICEETGASVQELKQLLGVGDGVSGASCESSMKGVGKPLKLSDVLPLIGAKVQELQEVKQESERILIGLNHAFSDDDSLSTTSSTQRSLKRKRKPLPALQCTPEKGLRLMQQEMKGRKKTSRRSGGCASVLQDTMTTVRERIGDLQNLRFTCCAILQVLEGRLVKGDEAEKPPKYGEALMALLTTQIVDLKQVLPETEEALAGYRSTLLNVTVGTRLHMLCGVVRSLKLERDSLKEDLARRSLQSNMLLSDFSEEAKALRAMIARREEEQVRLASEMASVSGETDAQKRNVAQLTAKLASLEHERNVLCGALVHTLRSLPGTPYRRVPLAGMQRNLLAALKERGELLTAYVEAALQRANAHQQHLQDILHSSLGELRCDMASLRAQVTNSWDLYGRHMASGAVQQLVETTEVLTLENSMLRPRAIEREQLKLEKAELEAALVDAKAARVDVLARLEHAEDENTQLRRALRDAQIAQALTNRDDDDQVDDRRNRSGGKVLSTHSVDWERRMINGATALTMDMVDSMSGTSMSSVFGSVVEETLRIYAGVQHGLREMAAACEGARGKDERHVRIAVEEQLQELRELAESADYLRSRLPFTHLKVITAEAVGITAAIMAELEKAVEAKREDVLRQLAWMKPKPGHLPALAGSLDLVVIGGHDCATFGRLNLHDFVADEKGLAALQAAPDLRWERMLTKQTVSPWLGEWLPTETELAPDVYVHPRHLVVAEVFEVIETTYVSHPVAILEAFQHMPHRCLAETRDELLAVEFMKRKRLREIYTPTAASVATSPASAPASGQTPSTIGDGESSMSGPAAMALLSQSFAAGFSGPLRRMRGVRPEEVVSCWLSGFEFGAYYVAFGSVEAWRRSVTGAAAMSLLSDRAVVEHQLQRQGGEVLANPTRIRPLLISNSVSETKLVNRVQLCESKTAYVSAKCASAGVAHSQWLVDCVEAVAVLLWTPRHMLYGSRSCKTKMPGTTLCMAMSQRRSLLIMLRVIQWSSLRVEFTLAGTNLGWTVSLGGQRASPCSPVLRAAKTVLQVTATCASAEAPPPWVKRQPADIEDASAVNADFHFSAIFQPTDPHHHQTEFAKVEGSEKYVEEVEVFGRKVLKVNPEALTILAHRAFSDVHHFFRKDHLEGWRRAIEDPEASDNDRYVAMTLLKNACIAAGRVLPSCQDTGTAIVLGKRGELCWTGGEDEKYLSKGIWNAYRYHNLRYSQTAALDMFKECNTGDNLPAQLDLLAVPGSDYEFLFIAKGGGSANKAYLYQETKALLNPKSLRAFIEEKLKTLGTAACPPYHIALVIGGTSAEMTMKTVKLASCRYYDSLPTTGDKYGRAFRDPEWEKIVMEVAQKSGIGAQFGGKYFAHQARVIRLPRHGASCPVGLAVSCSADRQILAHINKSGIYIEQLEQNPAQYLPDIPEVRLSTTSVNVDLKRPIDEVRQQLSQYPVGTRVMLNGTLIVARDIAHAKIKEMMDNGEPLPEYMKTSPIYYAGPAKTPEGHASGSFGPTTAGRMDSYVDLFQSHGGSYITLAKGNRSKQVTDACKKHGGFYLGSIGGPAAILAKDSIKEVTCLAFPELGMEAVWKIEVEDFPAFIVVDDKGNDMYSKTLA</sequence>
<comment type="subunit">
    <text evidence="3">Homodimer.</text>
</comment>
<dbReference type="SUPFAM" id="SSF117457">
    <property type="entry name" value="FumA C-terminal domain-like"/>
    <property type="match status" value="1"/>
</dbReference>
<dbReference type="InterPro" id="IPR036420">
    <property type="entry name" value="BRCT_dom_sf"/>
</dbReference>
<evidence type="ECO:0000259" key="13">
    <source>
        <dbReference type="PROSITE" id="PS50172"/>
    </source>
</evidence>
<feature type="coiled-coil region" evidence="11">
    <location>
        <begin position="781"/>
        <end position="956"/>
    </location>
</feature>
<accession>A0A504XNY7</accession>
<dbReference type="VEuPathDB" id="TriTrypDB:LdBPK_292100.1"/>
<dbReference type="Gene3D" id="3.20.130.10">
    <property type="entry name" value="Fe-S hydro-lyase, tartrate dehydratase beta-type, catalytic domain"/>
    <property type="match status" value="1"/>
</dbReference>
<dbReference type="InterPro" id="IPR051208">
    <property type="entry name" value="Class-I_Fumarase/Tartrate_DH"/>
</dbReference>
<evidence type="ECO:0000256" key="12">
    <source>
        <dbReference type="SAM" id="MobiDB-lite"/>
    </source>
</evidence>
<feature type="coiled-coil region" evidence="11">
    <location>
        <begin position="176"/>
        <end position="249"/>
    </location>
</feature>
<name>A0A504XNY7_LEIDO</name>
<evidence type="ECO:0000256" key="8">
    <source>
        <dbReference type="ARBA" id="ARBA00023014"/>
    </source>
</evidence>
<evidence type="ECO:0000256" key="6">
    <source>
        <dbReference type="ARBA" id="ARBA00022723"/>
    </source>
</evidence>
<comment type="catalytic activity">
    <reaction evidence="10">
        <text>(S)-malate = fumarate + H2O</text>
        <dbReference type="Rhea" id="RHEA:12460"/>
        <dbReference type="ChEBI" id="CHEBI:15377"/>
        <dbReference type="ChEBI" id="CHEBI:15589"/>
        <dbReference type="ChEBI" id="CHEBI:29806"/>
        <dbReference type="EC" id="4.2.1.2"/>
    </reaction>
    <physiologicalReaction direction="left-to-right" evidence="10">
        <dbReference type="Rhea" id="RHEA:12461"/>
    </physiologicalReaction>
    <physiologicalReaction direction="right-to-left" evidence="10">
        <dbReference type="Rhea" id="RHEA:12462"/>
    </physiologicalReaction>
</comment>
<feature type="region of interest" description="Disordered" evidence="12">
    <location>
        <begin position="271"/>
        <end position="297"/>
    </location>
</feature>
<evidence type="ECO:0000313" key="14">
    <source>
        <dbReference type="EMBL" id="TPP50702.1"/>
    </source>
</evidence>
<evidence type="ECO:0000256" key="11">
    <source>
        <dbReference type="SAM" id="Coils"/>
    </source>
</evidence>
<dbReference type="GO" id="GO:0005737">
    <property type="term" value="C:cytoplasm"/>
    <property type="evidence" value="ECO:0007669"/>
    <property type="project" value="UniProtKB-ARBA"/>
</dbReference>
<keyword evidence="8" id="KW-0411">Iron-sulfur</keyword>
<dbReference type="FunFam" id="3.20.130.10:FF:000001">
    <property type="entry name" value="Fumarate hydratase class I"/>
    <property type="match status" value="1"/>
</dbReference>
<dbReference type="PANTHER" id="PTHR30389">
    <property type="entry name" value="FUMARATE HYDRATASE-RELATED"/>
    <property type="match status" value="1"/>
</dbReference>
<reference evidence="15" key="1">
    <citation type="submission" date="2019-02" db="EMBL/GenBank/DDBJ databases">
        <title>FDA dAtabase for Regulatory Grade micrObial Sequences (FDA-ARGOS): Supporting development and validation of Infectious Disease Dx tests.</title>
        <authorList>
            <person name="Duncan R."/>
            <person name="Fisher C."/>
            <person name="Tallon L."/>
            <person name="Sadzewicz L."/>
            <person name="Sengamalay N."/>
            <person name="Ott S."/>
            <person name="Godinez A."/>
            <person name="Nagaraj S."/>
            <person name="Vavikolanu K."/>
            <person name="Vyas G."/>
            <person name="Nadendla S."/>
            <person name="Aluvathingal J."/>
            <person name="Sichtig H."/>
        </authorList>
    </citation>
    <scope>NUCLEOTIDE SEQUENCE [LARGE SCALE GENOMIC DNA]</scope>
    <source>
        <strain evidence="15">FDAARGOS_360</strain>
    </source>
</reference>
<dbReference type="VEuPathDB" id="TriTrypDB:LdBPK_292080.1"/>
<dbReference type="VEuPathDB" id="TriTrypDB:LDHU3_29.2990"/>
<feature type="compositionally biased region" description="Low complexity" evidence="12">
    <location>
        <begin position="2124"/>
        <end position="2138"/>
    </location>
</feature>
<comment type="cofactor">
    <cofactor evidence="1">
        <name>[4Fe-4S] cluster</name>
        <dbReference type="ChEBI" id="CHEBI:49883"/>
    </cofactor>
</comment>
<dbReference type="InterPro" id="IPR004646">
    <property type="entry name" value="Fe-S_hydro-lyase_TtdA-typ_cat"/>
</dbReference>
<dbReference type="InterPro" id="IPR004647">
    <property type="entry name" value="Fe-S_hydro-lyase_TtdB-typ_cat"/>
</dbReference>
<dbReference type="Proteomes" id="UP000318821">
    <property type="component" value="Unassembled WGS sequence"/>
</dbReference>
<evidence type="ECO:0000256" key="9">
    <source>
        <dbReference type="ARBA" id="ARBA00023239"/>
    </source>
</evidence>
<feature type="coiled-coil region" evidence="11">
    <location>
        <begin position="1587"/>
        <end position="1642"/>
    </location>
</feature>
<dbReference type="InterPro" id="IPR001357">
    <property type="entry name" value="BRCT_dom"/>
</dbReference>
<feature type="domain" description="BRCT" evidence="13">
    <location>
        <begin position="2216"/>
        <end position="2286"/>
    </location>
</feature>
<dbReference type="GO" id="GO:0042803">
    <property type="term" value="F:protein homodimerization activity"/>
    <property type="evidence" value="ECO:0007669"/>
    <property type="project" value="UniProtKB-ARBA"/>
</dbReference>
<dbReference type="Pfam" id="PF05681">
    <property type="entry name" value="Fumerase"/>
    <property type="match status" value="1"/>
</dbReference>
<dbReference type="InterPro" id="IPR036660">
    <property type="entry name" value="Fe-S_hydroAse_TtdB_cat_sf"/>
</dbReference>
<dbReference type="EC" id="4.2.1.2" evidence="4"/>
<evidence type="ECO:0000256" key="1">
    <source>
        <dbReference type="ARBA" id="ARBA00001966"/>
    </source>
</evidence>
<keyword evidence="7" id="KW-0408">Iron</keyword>
<dbReference type="GO" id="GO:0006106">
    <property type="term" value="P:fumarate metabolic process"/>
    <property type="evidence" value="ECO:0007669"/>
    <property type="project" value="UniProtKB-ARBA"/>
</dbReference>
<keyword evidence="11" id="KW-0175">Coiled coil</keyword>
<protein>
    <recommendedName>
        <fullName evidence="4">fumarate hydratase</fullName>
        <ecNumber evidence="4">4.2.1.2</ecNumber>
    </recommendedName>
</protein>
<dbReference type="VEuPathDB" id="TriTrypDB:LdCL_290026700"/>
<organism evidence="14 15">
    <name type="scientific">Leishmania donovani</name>
    <dbReference type="NCBI Taxonomy" id="5661"/>
    <lineage>
        <taxon>Eukaryota</taxon>
        <taxon>Discoba</taxon>
        <taxon>Euglenozoa</taxon>
        <taxon>Kinetoplastea</taxon>
        <taxon>Metakinetoplastina</taxon>
        <taxon>Trypanosomatida</taxon>
        <taxon>Trypanosomatidae</taxon>
        <taxon>Leishmaniinae</taxon>
        <taxon>Leishmania</taxon>
    </lineage>
</organism>
<feature type="region of interest" description="Disordered" evidence="12">
    <location>
        <begin position="1013"/>
        <end position="1037"/>
    </location>
</feature>
<comment type="similarity">
    <text evidence="2">Belongs to the class-I fumarase family.</text>
</comment>